<organism evidence="1 2">
    <name type="scientific">Marichromatium gracile</name>
    <name type="common">Chromatium gracile</name>
    <dbReference type="NCBI Taxonomy" id="1048"/>
    <lineage>
        <taxon>Bacteria</taxon>
        <taxon>Pseudomonadati</taxon>
        <taxon>Pseudomonadota</taxon>
        <taxon>Gammaproteobacteria</taxon>
        <taxon>Chromatiales</taxon>
        <taxon>Chromatiaceae</taxon>
        <taxon>Marichromatium</taxon>
    </lineage>
</organism>
<dbReference type="RefSeq" id="WP_132229543.1">
    <property type="nucleotide sequence ID" value="NZ_NRRH01000005.1"/>
</dbReference>
<dbReference type="AlphaFoldDB" id="A0A4R4AAA0"/>
<accession>A0A4R4AAA0</accession>
<reference evidence="1 2" key="1">
    <citation type="submission" date="2019-03" db="EMBL/GenBank/DDBJ databases">
        <title>Genomic Encyclopedia of Type Strains, Phase IV (KMG-IV): sequencing the most valuable type-strain genomes for metagenomic binning, comparative biology and taxonomic classification.</title>
        <authorList>
            <person name="Goeker M."/>
        </authorList>
    </citation>
    <scope>NUCLEOTIDE SEQUENCE [LARGE SCALE GENOMIC DNA]</scope>
    <source>
        <strain evidence="1 2">DSM 203</strain>
    </source>
</reference>
<proteinExistence type="predicted"/>
<gene>
    <name evidence="1" type="ORF">EDC29_10562</name>
</gene>
<comment type="caution">
    <text evidence="1">The sequence shown here is derived from an EMBL/GenBank/DDBJ whole genome shotgun (WGS) entry which is preliminary data.</text>
</comment>
<evidence type="ECO:0000313" key="2">
    <source>
        <dbReference type="Proteomes" id="UP000295247"/>
    </source>
</evidence>
<dbReference type="EMBL" id="SMDC01000005">
    <property type="protein sequence ID" value="TCW35888.1"/>
    <property type="molecule type" value="Genomic_DNA"/>
</dbReference>
<evidence type="ECO:0000313" key="1">
    <source>
        <dbReference type="EMBL" id="TCW35888.1"/>
    </source>
</evidence>
<sequence length="99" mass="11835">MKKDHSNNHQENKYYNSSFFLFSDGNIPVSKTKSIPHVKLKKSFFNERISMEETPYGVVIRIDHDDGTPVDIHVRDIFEFRRDRPIMNLFFEMIKEARN</sequence>
<protein>
    <submittedName>
        <fullName evidence="1">Uncharacterized protein</fullName>
    </submittedName>
</protein>
<name>A0A4R4AAA0_MARGR</name>
<dbReference type="Proteomes" id="UP000295247">
    <property type="component" value="Unassembled WGS sequence"/>
</dbReference>